<dbReference type="RefSeq" id="WP_197012118.1">
    <property type="nucleotide sequence ID" value="NZ_BAABES010000004.1"/>
</dbReference>
<comment type="caution">
    <text evidence="1">The sequence shown here is derived from an EMBL/GenBank/DDBJ whole genome shotgun (WGS) entry which is preliminary data.</text>
</comment>
<dbReference type="AlphaFoldDB" id="A0A931DEC0"/>
<name>A0A931DEC0_9ACTN</name>
<dbReference type="EMBL" id="JADOUA010000001">
    <property type="protein sequence ID" value="MBG6089519.1"/>
    <property type="molecule type" value="Genomic_DNA"/>
</dbReference>
<gene>
    <name evidence="1" type="ORF">IW256_003632</name>
</gene>
<sequence length="293" mass="31754">MEIAEINRSWGTALAEGDPRGVEQLLRRNTRLVLLGHEWSGSTKAAEAAELRGLVLLGGAGGVPFAADDPWRIPVGAGLADVLEHVWAPVAGHCPGFLAALRAEVLGLALIALEGRYLLGYLHFADRKGELPRDLKELAPYTGANSLDVLWGTAPTSLGPTDVLPLLDESLPPGVRDLAAVHASLTSFDFALHLDRFTTTLGALTLADYEGEDPGDYDQDEDFVRAVNGEFDRWIQFCTCDSAGEAYFLDMADRDPRRSPRVALSGINGTSERPGEPFWHWIDHAVPSLLFCV</sequence>
<keyword evidence="2" id="KW-1185">Reference proteome</keyword>
<evidence type="ECO:0000313" key="1">
    <source>
        <dbReference type="EMBL" id="MBG6089519.1"/>
    </source>
</evidence>
<evidence type="ECO:0000313" key="2">
    <source>
        <dbReference type="Proteomes" id="UP000614047"/>
    </source>
</evidence>
<reference evidence="1" key="1">
    <citation type="submission" date="2020-11" db="EMBL/GenBank/DDBJ databases">
        <title>Sequencing the genomes of 1000 actinobacteria strains.</title>
        <authorList>
            <person name="Klenk H.-P."/>
        </authorList>
    </citation>
    <scope>NUCLEOTIDE SEQUENCE</scope>
    <source>
        <strain evidence="1">DSM 43175</strain>
    </source>
</reference>
<dbReference type="Proteomes" id="UP000614047">
    <property type="component" value="Unassembled WGS sequence"/>
</dbReference>
<accession>A0A931DEC0</accession>
<organism evidence="1 2">
    <name type="scientific">Actinomadura viridis</name>
    <dbReference type="NCBI Taxonomy" id="58110"/>
    <lineage>
        <taxon>Bacteria</taxon>
        <taxon>Bacillati</taxon>
        <taxon>Actinomycetota</taxon>
        <taxon>Actinomycetes</taxon>
        <taxon>Streptosporangiales</taxon>
        <taxon>Thermomonosporaceae</taxon>
        <taxon>Actinomadura</taxon>
    </lineage>
</organism>
<proteinExistence type="predicted"/>
<protein>
    <submittedName>
        <fullName evidence="1">Uncharacterized protein</fullName>
    </submittedName>
</protein>